<evidence type="ECO:0000256" key="3">
    <source>
        <dbReference type="ARBA" id="ARBA00010617"/>
    </source>
</evidence>
<reference evidence="12" key="1">
    <citation type="submission" date="2024-04" db="EMBL/GenBank/DDBJ databases">
        <authorList>
            <person name="Shaw F."/>
            <person name="Minotto A."/>
        </authorList>
    </citation>
    <scope>NUCLEOTIDE SEQUENCE [LARGE SCALE GENOMIC DNA]</scope>
</reference>
<proteinExistence type="inferred from homology"/>
<evidence type="ECO:0000256" key="10">
    <source>
        <dbReference type="SAM" id="SignalP"/>
    </source>
</evidence>
<feature type="chain" id="PRO_5046101138" description="Cytochrome P450" evidence="10">
    <location>
        <begin position="23"/>
        <end position="517"/>
    </location>
</feature>
<evidence type="ECO:0000256" key="9">
    <source>
        <dbReference type="RuleBase" id="RU000461"/>
    </source>
</evidence>
<dbReference type="PANTHER" id="PTHR24305:SF166">
    <property type="entry name" value="CYTOCHROME P450 12A4, MITOCHONDRIAL-RELATED"/>
    <property type="match status" value="1"/>
</dbReference>
<dbReference type="InterPro" id="IPR050121">
    <property type="entry name" value="Cytochrome_P450_monoxygenase"/>
</dbReference>
<dbReference type="PROSITE" id="PS00086">
    <property type="entry name" value="CYTOCHROME_P450"/>
    <property type="match status" value="1"/>
</dbReference>
<evidence type="ECO:0000256" key="1">
    <source>
        <dbReference type="ARBA" id="ARBA00001971"/>
    </source>
</evidence>
<dbReference type="InterPro" id="IPR036396">
    <property type="entry name" value="Cyt_P450_sf"/>
</dbReference>
<evidence type="ECO:0000256" key="5">
    <source>
        <dbReference type="ARBA" id="ARBA00022723"/>
    </source>
</evidence>
<keyword evidence="10" id="KW-0732">Signal</keyword>
<dbReference type="InterPro" id="IPR017972">
    <property type="entry name" value="Cyt_P450_CS"/>
</dbReference>
<feature type="signal peptide" evidence="10">
    <location>
        <begin position="1"/>
        <end position="22"/>
    </location>
</feature>
<keyword evidence="8 9" id="KW-0503">Monooxygenase</keyword>
<comment type="similarity">
    <text evidence="3 9">Belongs to the cytochrome P450 family.</text>
</comment>
<keyword evidence="6 9" id="KW-0560">Oxidoreductase</keyword>
<dbReference type="SUPFAM" id="SSF48264">
    <property type="entry name" value="Cytochrome P450"/>
    <property type="match status" value="1"/>
</dbReference>
<accession>A0ABP1CUZ1</accession>
<evidence type="ECO:0000313" key="11">
    <source>
        <dbReference type="EMBL" id="CAL1699490.1"/>
    </source>
</evidence>
<keyword evidence="12" id="KW-1185">Reference proteome</keyword>
<dbReference type="PRINTS" id="PR00463">
    <property type="entry name" value="EP450I"/>
</dbReference>
<evidence type="ECO:0000256" key="7">
    <source>
        <dbReference type="ARBA" id="ARBA00023004"/>
    </source>
</evidence>
<evidence type="ECO:0000256" key="6">
    <source>
        <dbReference type="ARBA" id="ARBA00023002"/>
    </source>
</evidence>
<name>A0ABP1CUZ1_9APHY</name>
<keyword evidence="5 9" id="KW-0479">Metal-binding</keyword>
<gene>
    <name evidence="11" type="ORF">GFSPODELE1_LOCUS2703</name>
</gene>
<dbReference type="InterPro" id="IPR001128">
    <property type="entry name" value="Cyt_P450"/>
</dbReference>
<sequence>MQTLWVLAASLAVLFIVKKLLEFQNTVKSIQNHPGFRNVLSPSGLFSFLPRIRGISLGRSIIADRYAPYEQFGVDIVSSVFAIPTTKPHYFIADATVIKEIMTARIKFPKPISLYKLLLFFGPNIVASERDEWKRYRKVSAPAFTEPNNKLVWDETVHVVKDLFDNVWENRKEVIYEHALDITMPLALFVIGAAGFGRRIGWNDEMVAPPGHKLTFKDTLDIVSRGVLLKAALPTWALYATKRTRAVKIAFEELELYMMDMINSRRSSEKKEDRDDLLTSLLDASEGDFDGFAKLTDRELLGNIFIFLIAGHETTAHTLCFALALLALYQDEQERLYGELMKAFPDGRTPTYEDINKLTYVECVLNETLRMFPPASNIPKFAAEDSSFVTTNAAGEKVVVPVPAGTGLSLHVSALHYNPRYWSEPYAFKPARFLEDWPRDAFIPFSGGVRSCLGRRFAELESLVFLSMLVMQYKFIVKPEPQFANETFEQRKERILKFTQGITLTPVRVPLVFTRRD</sequence>
<dbReference type="EMBL" id="OZ037954">
    <property type="protein sequence ID" value="CAL1699490.1"/>
    <property type="molecule type" value="Genomic_DNA"/>
</dbReference>
<evidence type="ECO:0000256" key="2">
    <source>
        <dbReference type="ARBA" id="ARBA00005179"/>
    </source>
</evidence>
<comment type="cofactor">
    <cofactor evidence="1">
        <name>heme</name>
        <dbReference type="ChEBI" id="CHEBI:30413"/>
    </cofactor>
</comment>
<comment type="pathway">
    <text evidence="2">Secondary metabolite biosynthesis.</text>
</comment>
<evidence type="ECO:0000256" key="4">
    <source>
        <dbReference type="ARBA" id="ARBA00022617"/>
    </source>
</evidence>
<evidence type="ECO:0000313" key="12">
    <source>
        <dbReference type="Proteomes" id="UP001497453"/>
    </source>
</evidence>
<organism evidence="11 12">
    <name type="scientific">Somion occarium</name>
    <dbReference type="NCBI Taxonomy" id="3059160"/>
    <lineage>
        <taxon>Eukaryota</taxon>
        <taxon>Fungi</taxon>
        <taxon>Dikarya</taxon>
        <taxon>Basidiomycota</taxon>
        <taxon>Agaricomycotina</taxon>
        <taxon>Agaricomycetes</taxon>
        <taxon>Polyporales</taxon>
        <taxon>Cerrenaceae</taxon>
        <taxon>Somion</taxon>
    </lineage>
</organism>
<dbReference type="PANTHER" id="PTHR24305">
    <property type="entry name" value="CYTOCHROME P450"/>
    <property type="match status" value="1"/>
</dbReference>
<dbReference type="Pfam" id="PF00067">
    <property type="entry name" value="p450"/>
    <property type="match status" value="1"/>
</dbReference>
<keyword evidence="4 9" id="KW-0349">Heme</keyword>
<dbReference type="PRINTS" id="PR00385">
    <property type="entry name" value="P450"/>
</dbReference>
<evidence type="ECO:0008006" key="13">
    <source>
        <dbReference type="Google" id="ProtNLM"/>
    </source>
</evidence>
<dbReference type="Gene3D" id="1.10.630.10">
    <property type="entry name" value="Cytochrome P450"/>
    <property type="match status" value="1"/>
</dbReference>
<protein>
    <recommendedName>
        <fullName evidence="13">Cytochrome P450</fullName>
    </recommendedName>
</protein>
<keyword evidence="7 9" id="KW-0408">Iron</keyword>
<evidence type="ECO:0000256" key="8">
    <source>
        <dbReference type="ARBA" id="ARBA00023033"/>
    </source>
</evidence>
<dbReference type="Proteomes" id="UP001497453">
    <property type="component" value="Chromosome 11"/>
</dbReference>
<dbReference type="InterPro" id="IPR002401">
    <property type="entry name" value="Cyt_P450_E_grp-I"/>
</dbReference>